<dbReference type="InterPro" id="IPR028098">
    <property type="entry name" value="Glyco_trans_4-like_N"/>
</dbReference>
<accession>A0A3M8HH89</accession>
<dbReference type="AlphaFoldDB" id="A0A3M8HH89"/>
<feature type="domain" description="Glycosyl transferase family 1" evidence="2">
    <location>
        <begin position="214"/>
        <end position="380"/>
    </location>
</feature>
<dbReference type="InterPro" id="IPR050194">
    <property type="entry name" value="Glycosyltransferase_grp1"/>
</dbReference>
<feature type="transmembrane region" description="Helical" evidence="1">
    <location>
        <begin position="93"/>
        <end position="110"/>
    </location>
</feature>
<keyword evidence="1" id="KW-0812">Transmembrane</keyword>
<dbReference type="SUPFAM" id="SSF53756">
    <property type="entry name" value="UDP-Glycosyltransferase/glycogen phosphorylase"/>
    <property type="match status" value="1"/>
</dbReference>
<dbReference type="CDD" id="cd03794">
    <property type="entry name" value="GT4_WbuB-like"/>
    <property type="match status" value="1"/>
</dbReference>
<keyword evidence="5" id="KW-1185">Reference proteome</keyword>
<dbReference type="Pfam" id="PF13579">
    <property type="entry name" value="Glyco_trans_4_4"/>
    <property type="match status" value="1"/>
</dbReference>
<evidence type="ECO:0000256" key="1">
    <source>
        <dbReference type="SAM" id="Phobius"/>
    </source>
</evidence>
<protein>
    <submittedName>
        <fullName evidence="4">Glycosyltransferase WbuB</fullName>
    </submittedName>
</protein>
<organism evidence="4 5">
    <name type="scientific">Lysinibacillus halotolerans</name>
    <dbReference type="NCBI Taxonomy" id="1368476"/>
    <lineage>
        <taxon>Bacteria</taxon>
        <taxon>Bacillati</taxon>
        <taxon>Bacillota</taxon>
        <taxon>Bacilli</taxon>
        <taxon>Bacillales</taxon>
        <taxon>Bacillaceae</taxon>
        <taxon>Lysinibacillus</taxon>
    </lineage>
</organism>
<evidence type="ECO:0000313" key="4">
    <source>
        <dbReference type="EMBL" id="RND01812.1"/>
    </source>
</evidence>
<dbReference type="PANTHER" id="PTHR45947:SF3">
    <property type="entry name" value="SULFOQUINOVOSYL TRANSFERASE SQD2"/>
    <property type="match status" value="1"/>
</dbReference>
<keyword evidence="1" id="KW-0472">Membrane</keyword>
<evidence type="ECO:0000259" key="3">
    <source>
        <dbReference type="Pfam" id="PF13579"/>
    </source>
</evidence>
<dbReference type="Gene3D" id="3.40.50.2000">
    <property type="entry name" value="Glycogen Phosphorylase B"/>
    <property type="match status" value="2"/>
</dbReference>
<dbReference type="OrthoDB" id="9811902at2"/>
<dbReference type="PANTHER" id="PTHR45947">
    <property type="entry name" value="SULFOQUINOVOSYL TRANSFERASE SQD2"/>
    <property type="match status" value="1"/>
</dbReference>
<feature type="domain" description="Glycosyltransferase subfamily 4-like N-terminal" evidence="3">
    <location>
        <begin position="26"/>
        <end position="209"/>
    </location>
</feature>
<comment type="caution">
    <text evidence="4">The sequence shown here is derived from an EMBL/GenBank/DDBJ whole genome shotgun (WGS) entry which is preliminary data.</text>
</comment>
<evidence type="ECO:0000313" key="5">
    <source>
        <dbReference type="Proteomes" id="UP000279909"/>
    </source>
</evidence>
<evidence type="ECO:0000259" key="2">
    <source>
        <dbReference type="Pfam" id="PF00534"/>
    </source>
</evidence>
<dbReference type="InterPro" id="IPR001296">
    <property type="entry name" value="Glyco_trans_1"/>
</dbReference>
<keyword evidence="4" id="KW-0808">Transferase</keyword>
<keyword evidence="1" id="KW-1133">Transmembrane helix</keyword>
<dbReference type="Pfam" id="PF00534">
    <property type="entry name" value="Glycos_transf_1"/>
    <property type="match status" value="1"/>
</dbReference>
<proteinExistence type="predicted"/>
<name>A0A3M8HH89_9BACI</name>
<dbReference type="EMBL" id="RHLQ01000001">
    <property type="protein sequence ID" value="RND01812.1"/>
    <property type="molecule type" value="Genomic_DNA"/>
</dbReference>
<gene>
    <name evidence="4" type="ORF">EC501_01210</name>
</gene>
<feature type="transmembrane region" description="Helical" evidence="1">
    <location>
        <begin position="116"/>
        <end position="137"/>
    </location>
</feature>
<reference evidence="4 5" key="1">
    <citation type="journal article" date="2014" name="Int. J. Syst. Evol. Microbiol.">
        <title>Lysinibacillus halotolerans sp. nov., isolated from saline-alkaline soil.</title>
        <authorList>
            <person name="Kong D."/>
            <person name="Wang Y."/>
            <person name="Zhao B."/>
            <person name="Li Y."/>
            <person name="Song J."/>
            <person name="Zhai Y."/>
            <person name="Zhang C."/>
            <person name="Wang H."/>
            <person name="Chen X."/>
            <person name="Zhao B."/>
            <person name="Ruan Z."/>
        </authorList>
    </citation>
    <scope>NUCLEOTIDE SEQUENCE [LARGE SCALE GENOMIC DNA]</scope>
    <source>
        <strain evidence="4 5">MCCC 1A12703</strain>
    </source>
</reference>
<sequence>MEGCLHVSTKVLMITQNFYPEIGSASNRMKNIYQLLKEKGYEITVLTTVASYPNQNLYKNKDFWNDMNLNEAQHIHRVTVKKRKYSLNMISRLLFYLEFTLKMIFFVLFNRGKYDIVFVSSPPIFIGIAGVIAKFRYRAKMVLDIRDLWPESLKGVGVFNYTPILWFFTRVEKFLYKKSDAIVVNSPRFSKHIQQVANIPEENIIFLPNAAREFEIHEEIHDDKLFKAIYTGNIGLAQDVDFLKSLAKELDKEKVHLSIVGYGMKREELKQFVAEQQLNHISFIAPTTREECLVLNRQHDVGILALTKNEVFDTVLPGKLIDYMTSGLPLIASVSGFSKQLIEKYNVGYITESRDAKEIVEHILYLKNHPNTRMEMKSNSIRLVRNHFYWEKNILELINLFGRFENSSKKMKSKVTKVEMYE</sequence>
<dbReference type="Proteomes" id="UP000279909">
    <property type="component" value="Unassembled WGS sequence"/>
</dbReference>
<dbReference type="GO" id="GO:0016758">
    <property type="term" value="F:hexosyltransferase activity"/>
    <property type="evidence" value="ECO:0007669"/>
    <property type="project" value="TreeGrafter"/>
</dbReference>